<evidence type="ECO:0000256" key="3">
    <source>
        <dbReference type="ARBA" id="ARBA00008034"/>
    </source>
</evidence>
<reference evidence="15 16" key="1">
    <citation type="submission" date="2016-05" db="EMBL/GenBank/DDBJ databases">
        <title>Genomic Taxonomy of the Vibrionaceae.</title>
        <authorList>
            <person name="Gomez-Gil B."/>
            <person name="Enciso-Ibarra J."/>
        </authorList>
    </citation>
    <scope>NUCLEOTIDE SEQUENCE [LARGE SCALE GENOMIC DNA]</scope>
    <source>
        <strain evidence="15 16">CAIM 1920</strain>
    </source>
</reference>
<evidence type="ECO:0000256" key="9">
    <source>
        <dbReference type="ARBA" id="ARBA00022989"/>
    </source>
</evidence>
<feature type="transmembrane region" description="Helical" evidence="14">
    <location>
        <begin position="97"/>
        <end position="120"/>
    </location>
</feature>
<keyword evidence="16" id="KW-1185">Reference proteome</keyword>
<feature type="transmembrane region" description="Helical" evidence="14">
    <location>
        <begin position="216"/>
        <end position="233"/>
    </location>
</feature>
<proteinExistence type="inferred from homology"/>
<comment type="function">
    <text evidence="1">Involved in the high-affinity zinc uptake transport system.</text>
</comment>
<dbReference type="GO" id="GO:0006829">
    <property type="term" value="P:zinc ion transport"/>
    <property type="evidence" value="ECO:0007669"/>
    <property type="project" value="UniProtKB-KW"/>
</dbReference>
<feature type="transmembrane region" description="Helical" evidence="14">
    <location>
        <begin position="174"/>
        <end position="204"/>
    </location>
</feature>
<dbReference type="SUPFAM" id="SSF81345">
    <property type="entry name" value="ABC transporter involved in vitamin B12 uptake, BtuC"/>
    <property type="match status" value="1"/>
</dbReference>
<dbReference type="InterPro" id="IPR001626">
    <property type="entry name" value="ABC_TroCD"/>
</dbReference>
<keyword evidence="5" id="KW-1003">Cell membrane</keyword>
<dbReference type="PANTHER" id="PTHR30477:SF23">
    <property type="entry name" value="HIGH-AFFINITY ZINC UPTAKE SYSTEM MEMBRANE PROTEIN ZNUB"/>
    <property type="match status" value="1"/>
</dbReference>
<keyword evidence="6 13" id="KW-0812">Transmembrane</keyword>
<dbReference type="OrthoDB" id="9783937at2"/>
<dbReference type="EMBL" id="LYBM01000085">
    <property type="protein sequence ID" value="ODA28864.1"/>
    <property type="molecule type" value="Genomic_DNA"/>
</dbReference>
<keyword evidence="11 14" id="KW-0472">Membrane</keyword>
<keyword evidence="10" id="KW-0406">Ion transport</keyword>
<evidence type="ECO:0000256" key="1">
    <source>
        <dbReference type="ARBA" id="ARBA00002313"/>
    </source>
</evidence>
<evidence type="ECO:0000256" key="6">
    <source>
        <dbReference type="ARBA" id="ARBA00022692"/>
    </source>
</evidence>
<organism evidence="15 16">
    <name type="scientific">Veronia pacifica</name>
    <dbReference type="NCBI Taxonomy" id="1080227"/>
    <lineage>
        <taxon>Bacteria</taxon>
        <taxon>Pseudomonadati</taxon>
        <taxon>Pseudomonadota</taxon>
        <taxon>Gammaproteobacteria</taxon>
        <taxon>Vibrionales</taxon>
        <taxon>Vibrionaceae</taxon>
        <taxon>Veronia</taxon>
    </lineage>
</organism>
<keyword evidence="8" id="KW-0864">Zinc transport</keyword>
<accession>A0A1C3E6K7</accession>
<evidence type="ECO:0000313" key="15">
    <source>
        <dbReference type="EMBL" id="ODA28864.1"/>
    </source>
</evidence>
<dbReference type="RefSeq" id="WP_068905674.1">
    <property type="nucleotide sequence ID" value="NZ_JBHUIF010000009.1"/>
</dbReference>
<keyword evidence="7" id="KW-0862">Zinc</keyword>
<sequence>MFNGLFDDFIVRAAFAGVGVALAAAPLGCFVVWRRMAYFGDATAHAAVLGIALSLTFSAPMFAGPLLVSLLMATLVTTLSGRCFAMDTLLGVMAHSSLAIGLVAVSFLSGVRIDLMAYLFGDILSVGVNDLMIIWGGAALVIALLVLRWSGLLLSTMNPDLAHASGFSPKREQFILTIALAVVVAVAIKVVGALLIAAMLLIPAATARPLCRTPEMMAVTATVIACFSSLIGLETSYQFDTPTGPTIVCTSAALFLLSGAVWRIINAVGKTLSDEAQSP</sequence>
<feature type="transmembrane region" description="Helical" evidence="14">
    <location>
        <begin position="12"/>
        <end position="33"/>
    </location>
</feature>
<feature type="transmembrane region" description="Helical" evidence="14">
    <location>
        <begin position="245"/>
        <end position="265"/>
    </location>
</feature>
<dbReference type="Pfam" id="PF00950">
    <property type="entry name" value="ABC-3"/>
    <property type="match status" value="1"/>
</dbReference>
<dbReference type="AlphaFoldDB" id="A0A1C3E6K7"/>
<evidence type="ECO:0000256" key="12">
    <source>
        <dbReference type="ARBA" id="ARBA00040080"/>
    </source>
</evidence>
<evidence type="ECO:0000256" key="4">
    <source>
        <dbReference type="ARBA" id="ARBA00022448"/>
    </source>
</evidence>
<dbReference type="Gene3D" id="1.10.3470.10">
    <property type="entry name" value="ABC transporter involved in vitamin B12 uptake, BtuC"/>
    <property type="match status" value="1"/>
</dbReference>
<feature type="transmembrane region" description="Helical" evidence="14">
    <location>
        <begin position="132"/>
        <end position="154"/>
    </location>
</feature>
<evidence type="ECO:0000256" key="10">
    <source>
        <dbReference type="ARBA" id="ARBA00023065"/>
    </source>
</evidence>
<evidence type="ECO:0000313" key="16">
    <source>
        <dbReference type="Proteomes" id="UP000094936"/>
    </source>
</evidence>
<gene>
    <name evidence="15" type="ORF">A8L45_22965</name>
</gene>
<evidence type="ECO:0000256" key="14">
    <source>
        <dbReference type="SAM" id="Phobius"/>
    </source>
</evidence>
<dbReference type="GO" id="GO:0043190">
    <property type="term" value="C:ATP-binding cassette (ABC) transporter complex"/>
    <property type="evidence" value="ECO:0007669"/>
    <property type="project" value="InterPro"/>
</dbReference>
<dbReference type="STRING" id="1080227.A8L45_22965"/>
<comment type="similarity">
    <text evidence="3 13">Belongs to the ABC-3 integral membrane protein family.</text>
</comment>
<keyword evidence="4 13" id="KW-0813">Transport</keyword>
<evidence type="ECO:0000256" key="7">
    <source>
        <dbReference type="ARBA" id="ARBA00022833"/>
    </source>
</evidence>
<evidence type="ECO:0000256" key="2">
    <source>
        <dbReference type="ARBA" id="ARBA00004651"/>
    </source>
</evidence>
<dbReference type="PANTHER" id="PTHR30477">
    <property type="entry name" value="ABC-TRANSPORTER METAL-BINDING PROTEIN"/>
    <property type="match status" value="1"/>
</dbReference>
<name>A0A1C3E6K7_9GAMM</name>
<comment type="subcellular location">
    <subcellularLocation>
        <location evidence="2 13">Cell membrane</location>
        <topology evidence="2 13">Multi-pass membrane protein</topology>
    </subcellularLocation>
</comment>
<evidence type="ECO:0000256" key="13">
    <source>
        <dbReference type="RuleBase" id="RU003943"/>
    </source>
</evidence>
<comment type="caution">
    <text evidence="15">The sequence shown here is derived from an EMBL/GenBank/DDBJ whole genome shotgun (WGS) entry which is preliminary data.</text>
</comment>
<evidence type="ECO:0000256" key="8">
    <source>
        <dbReference type="ARBA" id="ARBA00022906"/>
    </source>
</evidence>
<dbReference type="GO" id="GO:0055085">
    <property type="term" value="P:transmembrane transport"/>
    <property type="evidence" value="ECO:0007669"/>
    <property type="project" value="InterPro"/>
</dbReference>
<evidence type="ECO:0000256" key="11">
    <source>
        <dbReference type="ARBA" id="ARBA00023136"/>
    </source>
</evidence>
<dbReference type="InterPro" id="IPR037294">
    <property type="entry name" value="ABC_BtuC-like"/>
</dbReference>
<keyword evidence="9 14" id="KW-1133">Transmembrane helix</keyword>
<dbReference type="Proteomes" id="UP000094936">
    <property type="component" value="Unassembled WGS sequence"/>
</dbReference>
<evidence type="ECO:0000256" key="5">
    <source>
        <dbReference type="ARBA" id="ARBA00022475"/>
    </source>
</evidence>
<dbReference type="GO" id="GO:0010043">
    <property type="term" value="P:response to zinc ion"/>
    <property type="evidence" value="ECO:0007669"/>
    <property type="project" value="TreeGrafter"/>
</dbReference>
<protein>
    <recommendedName>
        <fullName evidence="12">High-affinity zinc uptake system membrane protein ZnuB</fullName>
    </recommendedName>
</protein>